<dbReference type="EMBL" id="AORC01000019">
    <property type="protein sequence ID" value="EYT48047.1"/>
    <property type="molecule type" value="Genomic_DNA"/>
</dbReference>
<name>A0A022KVN1_9MICO</name>
<dbReference type="InterPro" id="IPR025893">
    <property type="entry name" value="Tocopherol_cyclase"/>
</dbReference>
<dbReference type="SUPFAM" id="SSF159245">
    <property type="entry name" value="AttH-like"/>
    <property type="match status" value="1"/>
</dbReference>
<dbReference type="PANTHER" id="PTHR35309">
    <property type="match status" value="1"/>
</dbReference>
<protein>
    <recommendedName>
        <fullName evidence="3">Tocopherol cyclase</fullName>
    </recommendedName>
</protein>
<dbReference type="GO" id="GO:0009976">
    <property type="term" value="F:tocopherol cyclase activity"/>
    <property type="evidence" value="ECO:0007669"/>
    <property type="project" value="InterPro"/>
</dbReference>
<organism evidence="1 2">
    <name type="scientific">Brachybacterium muris UCD-AY4</name>
    <dbReference type="NCBI Taxonomy" id="1249481"/>
    <lineage>
        <taxon>Bacteria</taxon>
        <taxon>Bacillati</taxon>
        <taxon>Actinomycetota</taxon>
        <taxon>Actinomycetes</taxon>
        <taxon>Micrococcales</taxon>
        <taxon>Dermabacteraceae</taxon>
        <taxon>Brachybacterium</taxon>
    </lineage>
</organism>
<dbReference type="Pfam" id="PF14249">
    <property type="entry name" value="Tocopherol_cycl"/>
    <property type="match status" value="1"/>
</dbReference>
<sequence>MPAPIGAAIDGASAPRLSAYRRSGADLPFSSPERWHGVAMEGYFWRFTDVAAGRSVIVLHGVNRPSAASTEAWSTIGVASWPDGGLITGAWPGAQARVHQLGARNGSIFCGTDQRVTVDLEDRVHIDVAISQHQRWPSRLLGGSSVFQMVPALNQYWHPWLLGGRADGVVEIDGTRYELDGAQAYGEKNWGRGGFPDSWWWGQAHGFTEPGASIAFAGGDVSAGPFRTEVTGLVARLPDGTVMRLGNPGISPVRADVGHETWELCGRSARWQIDVHAAAPLGDAHVLPVPLPTERRNTAGAIEHLGGHLEVTVRQGRTEVWSGVTDLAGLEHGGLDRVAAELRRRGAPAGATDHRPMVRRS</sequence>
<keyword evidence="2" id="KW-1185">Reference proteome</keyword>
<reference evidence="1 2" key="1">
    <citation type="journal article" date="2013" name="Genome Announc.">
        <title>Draft genome sequence of an Actinobacterium, Brachybacterium muris strain UCD-AY4.</title>
        <authorList>
            <person name="Lo J.R."/>
            <person name="Lang J.M."/>
            <person name="Darling A.E."/>
            <person name="Eisen J.A."/>
            <person name="Coil D.A."/>
        </authorList>
    </citation>
    <scope>NUCLEOTIDE SEQUENCE [LARGE SCALE GENOMIC DNA]</scope>
    <source>
        <strain evidence="1 2">UCD-AY4</strain>
    </source>
</reference>
<evidence type="ECO:0008006" key="3">
    <source>
        <dbReference type="Google" id="ProtNLM"/>
    </source>
</evidence>
<dbReference type="STRING" id="1249481.D641_0113395"/>
<dbReference type="Proteomes" id="UP000019754">
    <property type="component" value="Unassembled WGS sequence"/>
</dbReference>
<comment type="caution">
    <text evidence="1">The sequence shown here is derived from an EMBL/GenBank/DDBJ whole genome shotgun (WGS) entry which is preliminary data.</text>
</comment>
<dbReference type="HOGENOM" id="CLU_844174_0_0_11"/>
<dbReference type="PANTHER" id="PTHR35309:SF4">
    <property type="entry name" value="TOCOPHEROL CYCLASE"/>
    <property type="match status" value="1"/>
</dbReference>
<evidence type="ECO:0000313" key="2">
    <source>
        <dbReference type="Proteomes" id="UP000019754"/>
    </source>
</evidence>
<evidence type="ECO:0000313" key="1">
    <source>
        <dbReference type="EMBL" id="EYT48047.1"/>
    </source>
</evidence>
<proteinExistence type="predicted"/>
<accession>A0A022KVN1</accession>
<gene>
    <name evidence="1" type="ORF">D641_0113395</name>
</gene>
<dbReference type="AlphaFoldDB" id="A0A022KVN1"/>